<dbReference type="NCBIfam" id="TIGR03303">
    <property type="entry name" value="OM_YaeT"/>
    <property type="match status" value="1"/>
</dbReference>
<evidence type="ECO:0000256" key="3">
    <source>
        <dbReference type="ARBA" id="ARBA00022692"/>
    </source>
</evidence>
<dbReference type="Proteomes" id="UP000055611">
    <property type="component" value="Chromosome"/>
</dbReference>
<keyword evidence="3" id="KW-0812">Transmembrane</keyword>
<comment type="subcellular location">
    <subcellularLocation>
        <location evidence="1">Membrane</location>
    </subcellularLocation>
</comment>
<evidence type="ECO:0000313" key="14">
    <source>
        <dbReference type="Proteomes" id="UP000295506"/>
    </source>
</evidence>
<keyword evidence="2" id="KW-1134">Transmembrane beta strand</keyword>
<accession>A0A126QPH3</accession>
<evidence type="ECO:0000259" key="10">
    <source>
        <dbReference type="PROSITE" id="PS51779"/>
    </source>
</evidence>
<dbReference type="PANTHER" id="PTHR12815">
    <property type="entry name" value="SORTING AND ASSEMBLY MACHINERY SAMM50 PROTEIN FAMILY MEMBER"/>
    <property type="match status" value="1"/>
</dbReference>
<keyword evidence="4 9" id="KW-0732">Signal</keyword>
<dbReference type="Gene3D" id="3.40.50.10610">
    <property type="entry name" value="ABC-type transport auxiliary lipoprotein component"/>
    <property type="match status" value="1"/>
</dbReference>
<evidence type="ECO:0000313" key="12">
    <source>
        <dbReference type="EMBL" id="TDT90059.1"/>
    </source>
</evidence>
<evidence type="ECO:0000256" key="2">
    <source>
        <dbReference type="ARBA" id="ARBA00022452"/>
    </source>
</evidence>
<dbReference type="RefSeq" id="WP_066803753.1">
    <property type="nucleotide sequence ID" value="NZ_CP014206.1"/>
</dbReference>
<dbReference type="Proteomes" id="UP000295506">
    <property type="component" value="Unassembled WGS sequence"/>
</dbReference>
<dbReference type="PANTHER" id="PTHR12815:SF47">
    <property type="entry name" value="TRANSLOCATION AND ASSEMBLY MODULE SUBUNIT TAMA"/>
    <property type="match status" value="1"/>
</dbReference>
<evidence type="ECO:0000256" key="9">
    <source>
        <dbReference type="SAM" id="SignalP"/>
    </source>
</evidence>
<evidence type="ECO:0000256" key="7">
    <source>
        <dbReference type="ARBA" id="ARBA00023237"/>
    </source>
</evidence>
<evidence type="ECO:0000256" key="4">
    <source>
        <dbReference type="ARBA" id="ARBA00022729"/>
    </source>
</evidence>
<keyword evidence="13" id="KW-1185">Reference proteome</keyword>
<evidence type="ECO:0000256" key="8">
    <source>
        <dbReference type="NCBIfam" id="TIGR03303"/>
    </source>
</evidence>
<feature type="domain" description="POTRA" evidence="10">
    <location>
        <begin position="166"/>
        <end position="237"/>
    </location>
</feature>
<evidence type="ECO:0000256" key="5">
    <source>
        <dbReference type="ARBA" id="ARBA00022737"/>
    </source>
</evidence>
<evidence type="ECO:0000256" key="6">
    <source>
        <dbReference type="ARBA" id="ARBA00023136"/>
    </source>
</evidence>
<feature type="domain" description="POTRA" evidence="10">
    <location>
        <begin position="318"/>
        <end position="404"/>
    </location>
</feature>
<feature type="domain" description="POTRA" evidence="10">
    <location>
        <begin position="492"/>
        <end position="565"/>
    </location>
</feature>
<dbReference type="Gene3D" id="2.40.160.50">
    <property type="entry name" value="membrane protein fhac: a member of the omp85/tpsb transporter family"/>
    <property type="match status" value="1"/>
</dbReference>
<dbReference type="KEGG" id="dej:AWY79_11245"/>
<feature type="chain" id="PRO_5044548215" description="Outer membrane protein assembly factor BamA" evidence="9">
    <location>
        <begin position="28"/>
        <end position="907"/>
    </location>
</feature>
<dbReference type="GO" id="GO:0009279">
    <property type="term" value="C:cell outer membrane"/>
    <property type="evidence" value="ECO:0007669"/>
    <property type="project" value="UniProtKB-UniRule"/>
</dbReference>
<evidence type="ECO:0000313" key="11">
    <source>
        <dbReference type="EMBL" id="AMK11647.1"/>
    </source>
</evidence>
<dbReference type="OrthoDB" id="9803054at2"/>
<dbReference type="AlphaFoldDB" id="A0A126QPH3"/>
<proteinExistence type="predicted"/>
<evidence type="ECO:0000256" key="1">
    <source>
        <dbReference type="ARBA" id="ARBA00004370"/>
    </source>
</evidence>
<feature type="signal peptide" evidence="9">
    <location>
        <begin position="1"/>
        <end position="27"/>
    </location>
</feature>
<protein>
    <recommendedName>
        <fullName evidence="8">Outer membrane protein assembly factor BamA</fullName>
    </recommendedName>
</protein>
<dbReference type="InterPro" id="IPR039910">
    <property type="entry name" value="D15-like"/>
</dbReference>
<dbReference type="Pfam" id="PF01103">
    <property type="entry name" value="Omp85"/>
    <property type="match status" value="1"/>
</dbReference>
<dbReference type="InterPro" id="IPR010827">
    <property type="entry name" value="BamA/TamA_POTRA"/>
</dbReference>
<dbReference type="Gene3D" id="3.10.20.310">
    <property type="entry name" value="membrane protein fhac"/>
    <property type="match status" value="5"/>
</dbReference>
<dbReference type="PIRSF" id="PIRSF006076">
    <property type="entry name" value="OM_assembly_OMP85"/>
    <property type="match status" value="1"/>
</dbReference>
<evidence type="ECO:0000313" key="13">
    <source>
        <dbReference type="Proteomes" id="UP000055611"/>
    </source>
</evidence>
<reference evidence="11 13" key="1">
    <citation type="journal article" date="2016" name="Front. Microbiol.">
        <title>Genome Sequence of the Piezophilic, Mesophilic Sulfate-Reducing Bacterium Desulfovibrio indicus J2T.</title>
        <authorList>
            <person name="Cao J."/>
            <person name="Maignien L."/>
            <person name="Shao Z."/>
            <person name="Alain K."/>
            <person name="Jebbar M."/>
        </authorList>
    </citation>
    <scope>NUCLEOTIDE SEQUENCE [LARGE SCALE GENOMIC DNA]</scope>
    <source>
        <strain evidence="11 13">J2</strain>
    </source>
</reference>
<keyword evidence="7" id="KW-0998">Cell outer membrane</keyword>
<keyword evidence="5" id="KW-0677">Repeat</keyword>
<organism evidence="12 14">
    <name type="scientific">Pseudodesulfovibrio indicus</name>
    <dbReference type="NCBI Taxonomy" id="1716143"/>
    <lineage>
        <taxon>Bacteria</taxon>
        <taxon>Pseudomonadati</taxon>
        <taxon>Thermodesulfobacteriota</taxon>
        <taxon>Desulfovibrionia</taxon>
        <taxon>Desulfovibrionales</taxon>
        <taxon>Desulfovibrionaceae</taxon>
    </lineage>
</organism>
<dbReference type="PROSITE" id="PS51779">
    <property type="entry name" value="POTRA"/>
    <property type="match status" value="4"/>
</dbReference>
<feature type="domain" description="POTRA" evidence="10">
    <location>
        <begin position="238"/>
        <end position="315"/>
    </location>
</feature>
<dbReference type="EMBL" id="CP014206">
    <property type="protein sequence ID" value="AMK11647.1"/>
    <property type="molecule type" value="Genomic_DNA"/>
</dbReference>
<reference evidence="12 14" key="2">
    <citation type="submission" date="2019-03" db="EMBL/GenBank/DDBJ databases">
        <title>Genomic Encyclopedia of Type Strains, Phase IV (KMG-IV): sequencing the most valuable type-strain genomes for metagenomic binning, comparative biology and taxonomic classification.</title>
        <authorList>
            <person name="Goeker M."/>
        </authorList>
    </citation>
    <scope>NUCLEOTIDE SEQUENCE [LARGE SCALE GENOMIC DNA]</scope>
    <source>
        <strain evidence="12 14">DSM 101483</strain>
    </source>
</reference>
<name>A0A126QPH3_9BACT</name>
<keyword evidence="6" id="KW-0472">Membrane</keyword>
<dbReference type="InterPro" id="IPR023707">
    <property type="entry name" value="OM_assembly_BamA"/>
</dbReference>
<dbReference type="Pfam" id="PF07244">
    <property type="entry name" value="POTRA"/>
    <property type="match status" value="5"/>
</dbReference>
<dbReference type="EMBL" id="SOBK01000003">
    <property type="protein sequence ID" value="TDT90059.1"/>
    <property type="molecule type" value="Genomic_DNA"/>
</dbReference>
<gene>
    <name evidence="11" type="ORF">AWY79_11245</name>
    <name evidence="12" type="ORF">EDC59_103365</name>
</gene>
<sequence length="907" mass="100679">MLSNLVRRIAIGVVALVVLSAAGAAHAAQTLTQNVSVAVLPFEVNAGNDLGYLKDSLPELLSDRLGEAGFKVVDPAEVKRLVDEKGYDRFDPAKARELGLLAGAEFAVYGTLNQIGESLTLDARLIDTYATDPGKKMSVSKDGLINLLPAVDALVDRMRMDLLRLDIVAEVDVDGTKVLDKEVVLMRMTLQKGDMLTAKSVNTALKNVYDLGYFDDVTVKVEDVEDGKKVTFVVKEKPRIQALGVRGAHEIDAEDILEAVSTKKGSVVNPKVLSDDIRVIREMYRKEGYYKAQVTHEIEDAGTGIARLTYVIDEGPQLYIEHVIIDGAKQVDPDDIKDVLALKERGMFSWINDSGVLKEELLERDAAAIMAYYQSKGFLTARVGQPEVDIKDDGIDVIYKVFEGDRYKMGTTSFKGDLIEDPSKLLEVTDIDRLKEEDEYFDRLILRSDVAALTAYYNNYGYAYADVGVQLEDNPETKIVDVVYTIAKHQRVHIRRVLVEGNTVTRDNVILREMRLGDGDQFSGDKLKRSNQRLTNLDYFEKVDIAPVPTGNPEEMDLVVKVKDKATGKISGGIGYSTYDSIFFGGEISEKNLFGRGYETGFNGQIGGSTNKYILYFRNPHINDTDLGFGVEAFKRDTDYNQYSIDSIGGNLNFSYPVGEYTKLKWNYGLESYKIFDVSSKASQKIMDDEGYHLSSTLTGMATRDTRDDFRNTTTGTVTKLTLVFGGGPLAGTDNFVKYMGDFSWWHPVFEEVVFHSKFWAGYLHKNFGGDDLPTAQRFELGGIDTVRGYNNYYISPTEGPNSTATVGGDKAFYTNLELKRPISKELGITVLGFFDAGNSWKEGETYFEKVKRGGEAAPSLGLYKSVGAGINWYSPMGPVGLVYGYALDDIDGSKQHTIELLMGQYF</sequence>
<dbReference type="InterPro" id="IPR034746">
    <property type="entry name" value="POTRA"/>
</dbReference>
<dbReference type="GO" id="GO:0071709">
    <property type="term" value="P:membrane assembly"/>
    <property type="evidence" value="ECO:0007669"/>
    <property type="project" value="InterPro"/>
</dbReference>
<dbReference type="InterPro" id="IPR000184">
    <property type="entry name" value="Bac_surfAg_D15"/>
</dbReference>